<evidence type="ECO:0000256" key="1">
    <source>
        <dbReference type="ARBA" id="ARBA00000832"/>
    </source>
</evidence>
<comment type="catalytic activity">
    <reaction evidence="1 7">
        <text>6-phospho-D-glucono-1,5-lactone + H2O = 6-phospho-D-gluconate + H(+)</text>
        <dbReference type="Rhea" id="RHEA:12556"/>
        <dbReference type="ChEBI" id="CHEBI:15377"/>
        <dbReference type="ChEBI" id="CHEBI:15378"/>
        <dbReference type="ChEBI" id="CHEBI:57955"/>
        <dbReference type="ChEBI" id="CHEBI:58759"/>
        <dbReference type="EC" id="3.1.1.31"/>
    </reaction>
</comment>
<evidence type="ECO:0000256" key="5">
    <source>
        <dbReference type="ARBA" id="ARBA00013198"/>
    </source>
</evidence>
<evidence type="ECO:0000256" key="6">
    <source>
        <dbReference type="ARBA" id="ARBA00020337"/>
    </source>
</evidence>
<dbReference type="CDD" id="cd01400">
    <property type="entry name" value="6PGL"/>
    <property type="match status" value="1"/>
</dbReference>
<dbReference type="GO" id="GO:0006098">
    <property type="term" value="P:pentose-phosphate shunt"/>
    <property type="evidence" value="ECO:0007669"/>
    <property type="project" value="UniProtKB-UniPathway"/>
</dbReference>
<dbReference type="RefSeq" id="WP_136736119.1">
    <property type="nucleotide sequence ID" value="NZ_SWDB01000024.1"/>
</dbReference>
<dbReference type="InterPro" id="IPR005900">
    <property type="entry name" value="6-phosphogluconolactonase_DevB"/>
</dbReference>
<dbReference type="Proteomes" id="UP000307999">
    <property type="component" value="Unassembled WGS sequence"/>
</dbReference>
<feature type="domain" description="Glucosamine/galactosamine-6-phosphate isomerase" evidence="8">
    <location>
        <begin position="11"/>
        <end position="223"/>
    </location>
</feature>
<dbReference type="Pfam" id="PF01182">
    <property type="entry name" value="Glucosamine_iso"/>
    <property type="match status" value="1"/>
</dbReference>
<dbReference type="InterPro" id="IPR006148">
    <property type="entry name" value="Glc/Gal-6P_isomerase"/>
</dbReference>
<dbReference type="AlphaFoldDB" id="A0A4U1B471"/>
<evidence type="ECO:0000313" key="10">
    <source>
        <dbReference type="Proteomes" id="UP000307999"/>
    </source>
</evidence>
<dbReference type="GO" id="GO:0005975">
    <property type="term" value="P:carbohydrate metabolic process"/>
    <property type="evidence" value="ECO:0007669"/>
    <property type="project" value="UniProtKB-UniRule"/>
</dbReference>
<dbReference type="SUPFAM" id="SSF100950">
    <property type="entry name" value="NagB/RpiA/CoA transferase-like"/>
    <property type="match status" value="1"/>
</dbReference>
<sequence length="231" mass="25329">MFNKHIFASRPELDQAFAEQVAAQLQSLIEKNGKASIAFSGGSTPKGFFAALSVQDIAWDKVTVTLADERWVEYEDNNSNTRLLTENLLTNNAKVARLFSLKRDGALDADNLAKLNQDANDGLLPLDIVILGMGEDGHTASLFPCSAEIEQGLDQQAAPGLLKVVPTSAPFERISFNFSALIQASHLYLHLVGDNKMAVLDQAISSKDSMQMPIRAFLHHDVKTVDIFWAE</sequence>
<evidence type="ECO:0000256" key="7">
    <source>
        <dbReference type="RuleBase" id="RU365095"/>
    </source>
</evidence>
<comment type="pathway">
    <text evidence="3 7">Carbohydrate degradation; pentose phosphate pathway; D-ribulose 5-phosphate from D-glucose 6-phosphate (oxidative stage): step 2/3.</text>
</comment>
<comment type="caution">
    <text evidence="9">The sequence shown here is derived from an EMBL/GenBank/DDBJ whole genome shotgun (WGS) entry which is preliminary data.</text>
</comment>
<dbReference type="EC" id="3.1.1.31" evidence="5 7"/>
<dbReference type="UniPathway" id="UPA00115">
    <property type="reaction ID" value="UER00409"/>
</dbReference>
<proteinExistence type="inferred from homology"/>
<dbReference type="PANTHER" id="PTHR11054">
    <property type="entry name" value="6-PHOSPHOGLUCONOLACTONASE"/>
    <property type="match status" value="1"/>
</dbReference>
<keyword evidence="10" id="KW-1185">Reference proteome</keyword>
<dbReference type="GO" id="GO:0017057">
    <property type="term" value="F:6-phosphogluconolactonase activity"/>
    <property type="evidence" value="ECO:0007669"/>
    <property type="project" value="UniProtKB-UniRule"/>
</dbReference>
<dbReference type="OrthoDB" id="9810967at2"/>
<dbReference type="InterPro" id="IPR037171">
    <property type="entry name" value="NagB/RpiA_transferase-like"/>
</dbReference>
<accession>A0A4U1B471</accession>
<dbReference type="NCBIfam" id="TIGR01198">
    <property type="entry name" value="pgl"/>
    <property type="match status" value="1"/>
</dbReference>
<dbReference type="InterPro" id="IPR039104">
    <property type="entry name" value="6PGL"/>
</dbReference>
<evidence type="ECO:0000256" key="3">
    <source>
        <dbReference type="ARBA" id="ARBA00004961"/>
    </source>
</evidence>
<reference evidence="9 10" key="1">
    <citation type="submission" date="2019-04" db="EMBL/GenBank/DDBJ databases">
        <title>Thalassotalea guangxiensis sp. nov., isolated from sediment of the coastal wetland.</title>
        <authorList>
            <person name="Zheng S."/>
            <person name="Zhang D."/>
        </authorList>
    </citation>
    <scope>NUCLEOTIDE SEQUENCE [LARGE SCALE GENOMIC DNA]</scope>
    <source>
        <strain evidence="9 10">ZS-4</strain>
    </source>
</reference>
<keyword evidence="7 9" id="KW-0378">Hydrolase</keyword>
<gene>
    <name evidence="7 9" type="primary">pgl</name>
    <name evidence="9" type="ORF">E8M12_10545</name>
</gene>
<dbReference type="EMBL" id="SWDB01000024">
    <property type="protein sequence ID" value="TKB44834.1"/>
    <property type="molecule type" value="Genomic_DNA"/>
</dbReference>
<name>A0A4U1B471_9GAMM</name>
<dbReference type="Gene3D" id="3.40.50.1360">
    <property type="match status" value="1"/>
</dbReference>
<evidence type="ECO:0000256" key="4">
    <source>
        <dbReference type="ARBA" id="ARBA00010662"/>
    </source>
</evidence>
<organism evidence="9 10">
    <name type="scientific">Thalassotalea mangrovi</name>
    <dbReference type="NCBI Taxonomy" id="2572245"/>
    <lineage>
        <taxon>Bacteria</taxon>
        <taxon>Pseudomonadati</taxon>
        <taxon>Pseudomonadota</taxon>
        <taxon>Gammaproteobacteria</taxon>
        <taxon>Alteromonadales</taxon>
        <taxon>Colwelliaceae</taxon>
        <taxon>Thalassotalea</taxon>
    </lineage>
</organism>
<protein>
    <recommendedName>
        <fullName evidence="6 7">6-phosphogluconolactonase</fullName>
        <shortName evidence="7">6PGL</shortName>
        <ecNumber evidence="5 7">3.1.1.31</ecNumber>
    </recommendedName>
</protein>
<dbReference type="PANTHER" id="PTHR11054:SF0">
    <property type="entry name" value="6-PHOSPHOGLUCONOLACTONASE"/>
    <property type="match status" value="1"/>
</dbReference>
<comment type="function">
    <text evidence="2 7">Hydrolysis of 6-phosphogluconolactone to 6-phosphogluconate.</text>
</comment>
<evidence type="ECO:0000313" key="9">
    <source>
        <dbReference type="EMBL" id="TKB44834.1"/>
    </source>
</evidence>
<evidence type="ECO:0000256" key="2">
    <source>
        <dbReference type="ARBA" id="ARBA00002681"/>
    </source>
</evidence>
<evidence type="ECO:0000259" key="8">
    <source>
        <dbReference type="Pfam" id="PF01182"/>
    </source>
</evidence>
<comment type="similarity">
    <text evidence="4 7">Belongs to the glucosamine/galactosamine-6-phosphate isomerase family. 6-phosphogluconolactonase subfamily.</text>
</comment>